<feature type="transmembrane region" description="Helical" evidence="9">
    <location>
        <begin position="171"/>
        <end position="196"/>
    </location>
</feature>
<comment type="caution">
    <text evidence="10">The sequence shown here is derived from an EMBL/GenBank/DDBJ whole genome shotgun (WGS) entry which is preliminary data.</text>
</comment>
<evidence type="ECO:0000313" key="11">
    <source>
        <dbReference type="Proteomes" id="UP001240447"/>
    </source>
</evidence>
<proteinExistence type="inferred from homology"/>
<keyword evidence="3" id="KW-0813">Transport</keyword>
<dbReference type="PANTHER" id="PTHR21716:SF53">
    <property type="entry name" value="PERMEASE PERM-RELATED"/>
    <property type="match status" value="1"/>
</dbReference>
<feature type="transmembrane region" description="Helical" evidence="9">
    <location>
        <begin position="90"/>
        <end position="112"/>
    </location>
</feature>
<evidence type="ECO:0000256" key="9">
    <source>
        <dbReference type="SAM" id="Phobius"/>
    </source>
</evidence>
<feature type="compositionally biased region" description="Basic and acidic residues" evidence="8">
    <location>
        <begin position="384"/>
        <end position="396"/>
    </location>
</feature>
<keyword evidence="4" id="KW-1003">Cell membrane</keyword>
<evidence type="ECO:0000256" key="7">
    <source>
        <dbReference type="ARBA" id="ARBA00023136"/>
    </source>
</evidence>
<dbReference type="RefSeq" id="WP_220138358.1">
    <property type="nucleotide sequence ID" value="NZ_CCXJ01000167.1"/>
</dbReference>
<feature type="transmembrane region" description="Helical" evidence="9">
    <location>
        <begin position="59"/>
        <end position="83"/>
    </location>
</feature>
<dbReference type="Proteomes" id="UP001240447">
    <property type="component" value="Unassembled WGS sequence"/>
</dbReference>
<keyword evidence="5 9" id="KW-0812">Transmembrane</keyword>
<evidence type="ECO:0000256" key="5">
    <source>
        <dbReference type="ARBA" id="ARBA00022692"/>
    </source>
</evidence>
<name>A0ABT9NPW3_9ACTN</name>
<evidence type="ECO:0000256" key="4">
    <source>
        <dbReference type="ARBA" id="ARBA00022475"/>
    </source>
</evidence>
<accession>A0ABT9NPW3</accession>
<comment type="subcellular location">
    <subcellularLocation>
        <location evidence="1">Cell membrane</location>
        <topology evidence="1">Multi-pass membrane protein</topology>
    </subcellularLocation>
</comment>
<keyword evidence="6 9" id="KW-1133">Transmembrane helix</keyword>
<feature type="transmembrane region" description="Helical" evidence="9">
    <location>
        <begin position="266"/>
        <end position="287"/>
    </location>
</feature>
<evidence type="ECO:0000256" key="8">
    <source>
        <dbReference type="SAM" id="MobiDB-lite"/>
    </source>
</evidence>
<evidence type="ECO:0000256" key="2">
    <source>
        <dbReference type="ARBA" id="ARBA00009773"/>
    </source>
</evidence>
<dbReference type="Pfam" id="PF01594">
    <property type="entry name" value="AI-2E_transport"/>
    <property type="match status" value="1"/>
</dbReference>
<gene>
    <name evidence="10" type="ORF">J2S59_002278</name>
</gene>
<keyword evidence="11" id="KW-1185">Reference proteome</keyword>
<dbReference type="PANTHER" id="PTHR21716">
    <property type="entry name" value="TRANSMEMBRANE PROTEIN"/>
    <property type="match status" value="1"/>
</dbReference>
<dbReference type="InterPro" id="IPR002549">
    <property type="entry name" value="AI-2E-like"/>
</dbReference>
<keyword evidence="7 9" id="KW-0472">Membrane</keyword>
<evidence type="ECO:0000256" key="3">
    <source>
        <dbReference type="ARBA" id="ARBA00022448"/>
    </source>
</evidence>
<feature type="transmembrane region" description="Helical" evidence="9">
    <location>
        <begin position="237"/>
        <end position="260"/>
    </location>
</feature>
<comment type="similarity">
    <text evidence="2">Belongs to the autoinducer-2 exporter (AI-2E) (TC 2.A.86) family.</text>
</comment>
<feature type="transmembrane region" description="Helical" evidence="9">
    <location>
        <begin position="35"/>
        <end position="53"/>
    </location>
</feature>
<feature type="transmembrane region" description="Helical" evidence="9">
    <location>
        <begin position="330"/>
        <end position="355"/>
    </location>
</feature>
<evidence type="ECO:0000313" key="10">
    <source>
        <dbReference type="EMBL" id="MDP9822469.1"/>
    </source>
</evidence>
<organism evidence="10 11">
    <name type="scientific">Nocardioides massiliensis</name>
    <dbReference type="NCBI Taxonomy" id="1325935"/>
    <lineage>
        <taxon>Bacteria</taxon>
        <taxon>Bacillati</taxon>
        <taxon>Actinomycetota</taxon>
        <taxon>Actinomycetes</taxon>
        <taxon>Propionibacteriales</taxon>
        <taxon>Nocardioidaceae</taxon>
        <taxon>Nocardioides</taxon>
    </lineage>
</organism>
<evidence type="ECO:0000256" key="1">
    <source>
        <dbReference type="ARBA" id="ARBA00004651"/>
    </source>
</evidence>
<feature type="region of interest" description="Disordered" evidence="8">
    <location>
        <begin position="373"/>
        <end position="425"/>
    </location>
</feature>
<feature type="region of interest" description="Disordered" evidence="8">
    <location>
        <begin position="1"/>
        <end position="21"/>
    </location>
</feature>
<protein>
    <submittedName>
        <fullName evidence="10">PurR-regulated permease PerM</fullName>
    </submittedName>
</protein>
<reference evidence="10 11" key="1">
    <citation type="submission" date="2023-07" db="EMBL/GenBank/DDBJ databases">
        <title>Sequencing the genomes of 1000 actinobacteria strains.</title>
        <authorList>
            <person name="Klenk H.-P."/>
        </authorList>
    </citation>
    <scope>NUCLEOTIDE SEQUENCE [LARGE SCALE GENOMIC DNA]</scope>
    <source>
        <strain evidence="10 11">GD13</strain>
    </source>
</reference>
<dbReference type="EMBL" id="JAUSQM010000001">
    <property type="protein sequence ID" value="MDP9822469.1"/>
    <property type="molecule type" value="Genomic_DNA"/>
</dbReference>
<feature type="transmembrane region" description="Helical" evidence="9">
    <location>
        <begin position="294"/>
        <end position="310"/>
    </location>
</feature>
<sequence length="425" mass="43672">MSDIAPPGGHQRKAPSVPGMRPTRGELAWRGMVKLAWFSVATLVILAFAVVVLEVVGALWVVVLPVLLGLLLATVLSPPAALLRRVLPDALAALVVILGALGLLVGLGFALAPSVAGQSEDVADAVVAGLTDIQEWLKGPPFNLGEERIGELIDQGIQQLQSNAETIADGVLVGVNAVSGIVLNLLLALVLCFFYLKDGPKFVPWISRLSGPVAAPHLAAVSLRIWNALGGFIRAQALVGLVDAAFIGVGLLIIGVPLALPLSVLIFFGAFIPIIGAFVTGAVAALVALVTQGVTAAIIVVILIVIVQQIEGNVLQPILVGRSLDLHAGLVILAVTGGGSLFGIIGAFLAVPVVATATTLVRYLRLQLDEHARDPEDAPQAAPDAHEAKDDERAETIAEEATTDEVTASDGVAAKGESGSSPGAS</sequence>
<evidence type="ECO:0000256" key="6">
    <source>
        <dbReference type="ARBA" id="ARBA00022989"/>
    </source>
</evidence>